<dbReference type="Proteomes" id="UP000747110">
    <property type="component" value="Unassembled WGS sequence"/>
</dbReference>
<name>A0A8J4FXZ2_9CHLO</name>
<dbReference type="EMBL" id="BNCP01000063">
    <property type="protein sequence ID" value="GIL91217.1"/>
    <property type="molecule type" value="Genomic_DNA"/>
</dbReference>
<proteinExistence type="predicted"/>
<dbReference type="OrthoDB" id="551148at2759"/>
<evidence type="ECO:0000313" key="2">
    <source>
        <dbReference type="EMBL" id="GIL91217.1"/>
    </source>
</evidence>
<accession>A0A8J4FXZ2</accession>
<evidence type="ECO:0000256" key="1">
    <source>
        <dbReference type="SAM" id="MobiDB-lite"/>
    </source>
</evidence>
<feature type="non-terminal residue" evidence="2">
    <location>
        <position position="818"/>
    </location>
</feature>
<evidence type="ECO:0000313" key="3">
    <source>
        <dbReference type="Proteomes" id="UP000747110"/>
    </source>
</evidence>
<protein>
    <submittedName>
        <fullName evidence="2">Uncharacterized protein</fullName>
    </submittedName>
</protein>
<comment type="caution">
    <text evidence="2">The sequence shown here is derived from an EMBL/GenBank/DDBJ whole genome shotgun (WGS) entry which is preliminary data.</text>
</comment>
<reference evidence="2" key="1">
    <citation type="journal article" date="2021" name="Proc. Natl. Acad. Sci. U.S.A.">
        <title>Three genomes in the algal genus Volvox reveal the fate of a haploid sex-determining region after a transition to homothallism.</title>
        <authorList>
            <person name="Yamamoto K."/>
            <person name="Hamaji T."/>
            <person name="Kawai-Toyooka H."/>
            <person name="Matsuzaki R."/>
            <person name="Takahashi F."/>
            <person name="Nishimura Y."/>
            <person name="Kawachi M."/>
            <person name="Noguchi H."/>
            <person name="Minakuchi Y."/>
            <person name="Umen J.G."/>
            <person name="Toyoda A."/>
            <person name="Nozaki H."/>
        </authorList>
    </citation>
    <scope>NUCLEOTIDE SEQUENCE</scope>
    <source>
        <strain evidence="2">NIES-3786</strain>
    </source>
</reference>
<keyword evidence="3" id="KW-1185">Reference proteome</keyword>
<sequence>MPGGRPSRLWCETLHSKPAPRLCAANCWHYARTPITTSLDTSHTGTISSRFFELRTQVFDSCRRCRWHKVPLPVSPAALPYNVPLTIPEPIPEASALPEELPLRSEQIDLTLSIKRCRTWQDLRRLYWANRTRQGVVNVVSYFTRLAALLPDLPELLEEEMYDAAAAANVIASHDDDDELHAGGGAAAGIGGFRARGGAGGGGGGGAGSGVRLAAVAAGASGTARAGAVKTVAGRGQQQQQQQTAQRRCSLAERTALRQLVVRLVYDACMFTEDHVAAGRLEEALRNPSDPWDTEAYALYLTECDPLTSRRTAGRGGPGAVKQLQDVTPADQDHHQQPPPQGQQNPQQLQRGAPLISPLTFWDWVRDRPELWSDPVQADVLRGLRHWDAPGRDASTAPTGAGGGGASGSAAAVTPAAVAAESARRNRVPLCYGPLELTTLAWAAARLQLHRTVPEHAAWLVYDIVHGSYRQMPEFDGRQLAQLAYSLAQLGPCVPPGRWRRRFLAATRRRMVEMDSQSLANLAHSLDPLQLVPDPAWLRRFLAVSGPLLEADRLSGAELTQLAWAVFNLRRRLCRVRRWASELLQVSRTVVEYGCRAAVQTHSSSTIFPCFSSLLAPSSSPSLHEVNAARARGVATTPLLEFLPSLLEEIGAPLPPARIKELQQLLLPLNVPTPSGAAANEAETRGSAVTATPGPAASMRSSPTNVNSIDNLRSVPEAPGRVHRSGTEVEVMEVCNGAEQWVSERANPWVSDRAAALLLGAVAGDQGDGGGGGAPHSRLAIWLLRQPPMAFLLTRLWADSTRAVKDLESEARRESNVG</sequence>
<feature type="compositionally biased region" description="Polar residues" evidence="1">
    <location>
        <begin position="699"/>
        <end position="711"/>
    </location>
</feature>
<organism evidence="2 3">
    <name type="scientific">Volvox reticuliferus</name>
    <dbReference type="NCBI Taxonomy" id="1737510"/>
    <lineage>
        <taxon>Eukaryota</taxon>
        <taxon>Viridiplantae</taxon>
        <taxon>Chlorophyta</taxon>
        <taxon>core chlorophytes</taxon>
        <taxon>Chlorophyceae</taxon>
        <taxon>CS clade</taxon>
        <taxon>Chlamydomonadales</taxon>
        <taxon>Volvocaceae</taxon>
        <taxon>Volvox</taxon>
    </lineage>
</organism>
<dbReference type="AlphaFoldDB" id="A0A8J4FXZ2"/>
<feature type="region of interest" description="Disordered" evidence="1">
    <location>
        <begin position="676"/>
        <end position="724"/>
    </location>
</feature>
<feature type="region of interest" description="Disordered" evidence="1">
    <location>
        <begin position="328"/>
        <end position="350"/>
    </location>
</feature>
<gene>
    <name evidence="2" type="ORF">Vretifemale_18910</name>
</gene>